<dbReference type="GO" id="GO:0009435">
    <property type="term" value="P:NAD+ biosynthetic process"/>
    <property type="evidence" value="ECO:0007669"/>
    <property type="project" value="UniProtKB-UniRule"/>
</dbReference>
<feature type="domain" description="Cytidyltransferase-like" evidence="11">
    <location>
        <begin position="1"/>
        <end position="154"/>
    </location>
</feature>
<dbReference type="HAMAP" id="MF_00244">
    <property type="entry name" value="NaMN_adenylyltr"/>
    <property type="match status" value="1"/>
</dbReference>
<dbReference type="KEGG" id="nhi:B1s21160_01775"/>
<dbReference type="RefSeq" id="WP_095672166.1">
    <property type="nucleotide sequence ID" value="NZ_CP016771.1"/>
</dbReference>
<dbReference type="PANTHER" id="PTHR39321:SF3">
    <property type="entry name" value="PHOSPHOPANTETHEINE ADENYLYLTRANSFERASE"/>
    <property type="match status" value="1"/>
</dbReference>
<dbReference type="InterPro" id="IPR014729">
    <property type="entry name" value="Rossmann-like_a/b/a_fold"/>
</dbReference>
<organism evidence="12 13">
    <name type="scientific">Candidatus Nanopelagicus hibericus</name>
    <dbReference type="NCBI Taxonomy" id="1884915"/>
    <lineage>
        <taxon>Bacteria</taxon>
        <taxon>Bacillati</taxon>
        <taxon>Actinomycetota</taxon>
        <taxon>Actinomycetes</taxon>
        <taxon>Candidatus Nanopelagicales</taxon>
        <taxon>Candidatus Nanopelagicaceae</taxon>
        <taxon>Candidatus Nanopelagicus</taxon>
    </lineage>
</organism>
<dbReference type="InterPro" id="IPR005248">
    <property type="entry name" value="NadD/NMNAT"/>
</dbReference>
<dbReference type="PANTHER" id="PTHR39321">
    <property type="entry name" value="NICOTINATE-NUCLEOTIDE ADENYLYLTRANSFERASE-RELATED"/>
    <property type="match status" value="1"/>
</dbReference>
<dbReference type="OrthoDB" id="5295945at2"/>
<evidence type="ECO:0000313" key="12">
    <source>
        <dbReference type="EMBL" id="ASY13084.1"/>
    </source>
</evidence>
<dbReference type="Proteomes" id="UP000217171">
    <property type="component" value="Chromosome"/>
</dbReference>
<dbReference type="CDD" id="cd02165">
    <property type="entry name" value="NMNAT"/>
    <property type="match status" value="1"/>
</dbReference>
<dbReference type="Gene3D" id="3.40.50.620">
    <property type="entry name" value="HUPs"/>
    <property type="match status" value="1"/>
</dbReference>
<comment type="catalytic activity">
    <reaction evidence="9 10">
        <text>nicotinate beta-D-ribonucleotide + ATP + H(+) = deamido-NAD(+) + diphosphate</text>
        <dbReference type="Rhea" id="RHEA:22860"/>
        <dbReference type="ChEBI" id="CHEBI:15378"/>
        <dbReference type="ChEBI" id="CHEBI:30616"/>
        <dbReference type="ChEBI" id="CHEBI:33019"/>
        <dbReference type="ChEBI" id="CHEBI:57502"/>
        <dbReference type="ChEBI" id="CHEBI:58437"/>
        <dbReference type="EC" id="2.7.7.18"/>
    </reaction>
</comment>
<keyword evidence="7 10" id="KW-0067">ATP-binding</keyword>
<dbReference type="InterPro" id="IPR004821">
    <property type="entry name" value="Cyt_trans-like"/>
</dbReference>
<evidence type="ECO:0000256" key="4">
    <source>
        <dbReference type="ARBA" id="ARBA00022679"/>
    </source>
</evidence>
<dbReference type="AlphaFoldDB" id="A0A249K8G8"/>
<evidence type="ECO:0000256" key="5">
    <source>
        <dbReference type="ARBA" id="ARBA00022695"/>
    </source>
</evidence>
<accession>A0A249K8G8</accession>
<dbReference type="EC" id="2.7.7.18" evidence="10"/>
<keyword evidence="5 10" id="KW-0548">Nucleotidyltransferase</keyword>
<comment type="function">
    <text evidence="1 10">Catalyzes the reversible adenylation of nicotinate mononucleotide (NaMN) to nicotinic acid adenine dinucleotide (NaAD).</text>
</comment>
<evidence type="ECO:0000259" key="11">
    <source>
        <dbReference type="Pfam" id="PF01467"/>
    </source>
</evidence>
<evidence type="ECO:0000256" key="6">
    <source>
        <dbReference type="ARBA" id="ARBA00022741"/>
    </source>
</evidence>
<proteinExistence type="inferred from homology"/>
<dbReference type="GO" id="GO:0004515">
    <property type="term" value="F:nicotinate-nucleotide adenylyltransferase activity"/>
    <property type="evidence" value="ECO:0007669"/>
    <property type="project" value="UniProtKB-UniRule"/>
</dbReference>
<keyword evidence="8 10" id="KW-0520">NAD</keyword>
<dbReference type="UniPathway" id="UPA00253">
    <property type="reaction ID" value="UER00332"/>
</dbReference>
<keyword evidence="13" id="KW-1185">Reference proteome</keyword>
<evidence type="ECO:0000256" key="2">
    <source>
        <dbReference type="ARBA" id="ARBA00005019"/>
    </source>
</evidence>
<keyword evidence="4 10" id="KW-0808">Transferase</keyword>
<reference evidence="12 13" key="1">
    <citation type="submission" date="2016-07" db="EMBL/GenBank/DDBJ databases">
        <title>High microdiversification within the ubiquitous acI lineage of Actinobacteria.</title>
        <authorList>
            <person name="Neuenschwander S.M."/>
            <person name="Salcher M."/>
            <person name="Ghai R."/>
            <person name="Pernthaler J."/>
        </authorList>
    </citation>
    <scope>NUCLEOTIDE SEQUENCE [LARGE SCALE GENOMIC DNA]</scope>
    <source>
        <strain evidence="12">MMS-21-160</strain>
    </source>
</reference>
<evidence type="ECO:0000256" key="3">
    <source>
        <dbReference type="ARBA" id="ARBA00022642"/>
    </source>
</evidence>
<keyword evidence="3 10" id="KW-0662">Pyridine nucleotide biosynthesis</keyword>
<evidence type="ECO:0000256" key="1">
    <source>
        <dbReference type="ARBA" id="ARBA00002324"/>
    </source>
</evidence>
<dbReference type="Pfam" id="PF01467">
    <property type="entry name" value="CTP_transf_like"/>
    <property type="match status" value="1"/>
</dbReference>
<evidence type="ECO:0000313" key="13">
    <source>
        <dbReference type="Proteomes" id="UP000217171"/>
    </source>
</evidence>
<name>A0A249K8G8_9ACTN</name>
<comment type="similarity">
    <text evidence="10">Belongs to the NadD family.</text>
</comment>
<dbReference type="EMBL" id="CP016771">
    <property type="protein sequence ID" value="ASY13084.1"/>
    <property type="molecule type" value="Genomic_DNA"/>
</dbReference>
<evidence type="ECO:0000256" key="8">
    <source>
        <dbReference type="ARBA" id="ARBA00023027"/>
    </source>
</evidence>
<gene>
    <name evidence="10" type="primary">nadD</name>
    <name evidence="12" type="ORF">B1s21160_01775</name>
</gene>
<protein>
    <recommendedName>
        <fullName evidence="10">Probable nicotinate-nucleotide adenylyltransferase</fullName>
        <ecNumber evidence="10">2.7.7.18</ecNumber>
    </recommendedName>
    <alternativeName>
        <fullName evidence="10">Deamido-NAD(+) diphosphorylase</fullName>
    </alternativeName>
    <alternativeName>
        <fullName evidence="10">Deamido-NAD(+) pyrophosphorylase</fullName>
    </alternativeName>
    <alternativeName>
        <fullName evidence="10">Nicotinate mononucleotide adenylyltransferase</fullName>
        <shortName evidence="10">NaMN adenylyltransferase</shortName>
    </alternativeName>
</protein>
<keyword evidence="6 10" id="KW-0547">Nucleotide-binding</keyword>
<evidence type="ECO:0000256" key="9">
    <source>
        <dbReference type="ARBA" id="ARBA00048721"/>
    </source>
</evidence>
<evidence type="ECO:0000256" key="10">
    <source>
        <dbReference type="HAMAP-Rule" id="MF_00244"/>
    </source>
</evidence>
<sequence length="183" mass="20361">MFGGTFDPIHLGHLHLIKEISNKFEKVLVIPAGAPWLKDNPPLANSEQRFQMADLAVTSMGLAEKVEVLPIEIRKAGSSYTIDTVEDLKQIYPEANFTLVIGSDAALHLDKWHRSADLLKLVKILVVKRPATPPSDFEEISIKALDISSTKVRKSISNRENVSSLLPPKVVTFIREYGLYGSR</sequence>
<dbReference type="GO" id="GO:0005524">
    <property type="term" value="F:ATP binding"/>
    <property type="evidence" value="ECO:0007669"/>
    <property type="project" value="UniProtKB-KW"/>
</dbReference>
<comment type="pathway">
    <text evidence="2 10">Cofactor biosynthesis; NAD(+) biosynthesis; deamido-NAD(+) from nicotinate D-ribonucleotide: step 1/1.</text>
</comment>
<dbReference type="NCBIfam" id="TIGR00482">
    <property type="entry name" value="nicotinate (nicotinamide) nucleotide adenylyltransferase"/>
    <property type="match status" value="1"/>
</dbReference>
<dbReference type="NCBIfam" id="TIGR00125">
    <property type="entry name" value="cyt_tran_rel"/>
    <property type="match status" value="1"/>
</dbReference>
<dbReference type="SUPFAM" id="SSF52374">
    <property type="entry name" value="Nucleotidylyl transferase"/>
    <property type="match status" value="1"/>
</dbReference>
<evidence type="ECO:0000256" key="7">
    <source>
        <dbReference type="ARBA" id="ARBA00022840"/>
    </source>
</evidence>